<evidence type="ECO:0000313" key="7">
    <source>
        <dbReference type="EMBL" id="KJL37165.1"/>
    </source>
</evidence>
<feature type="transmembrane region" description="Helical" evidence="6">
    <location>
        <begin position="480"/>
        <end position="501"/>
    </location>
</feature>
<keyword evidence="5 6" id="KW-0472">Membrane</keyword>
<evidence type="ECO:0000256" key="5">
    <source>
        <dbReference type="ARBA" id="ARBA00023136"/>
    </source>
</evidence>
<dbReference type="InterPro" id="IPR019108">
    <property type="entry name" value="Caa3_assmbl_CtaG-rel"/>
</dbReference>
<feature type="transmembrane region" description="Helical" evidence="6">
    <location>
        <begin position="127"/>
        <end position="145"/>
    </location>
</feature>
<reference evidence="7 8" key="1">
    <citation type="submission" date="2015-02" db="EMBL/GenBank/DDBJ databases">
        <title>Draft genome sequences of ten Microbacterium spp. with emphasis on heavy metal contaminated environments.</title>
        <authorList>
            <person name="Corretto E."/>
        </authorList>
    </citation>
    <scope>NUCLEOTIDE SEQUENCE [LARGE SCALE GENOMIC DNA]</scope>
    <source>
        <strain evidence="7 8">DSM 18659</strain>
    </source>
</reference>
<proteinExistence type="predicted"/>
<feature type="transmembrane region" description="Helical" evidence="6">
    <location>
        <begin position="152"/>
        <end position="172"/>
    </location>
</feature>
<evidence type="ECO:0000256" key="3">
    <source>
        <dbReference type="ARBA" id="ARBA00022692"/>
    </source>
</evidence>
<feature type="transmembrane region" description="Helical" evidence="6">
    <location>
        <begin position="257"/>
        <end position="283"/>
    </location>
</feature>
<feature type="transmembrane region" description="Helical" evidence="6">
    <location>
        <begin position="376"/>
        <end position="395"/>
    </location>
</feature>
<feature type="transmembrane region" description="Helical" evidence="6">
    <location>
        <begin position="178"/>
        <end position="201"/>
    </location>
</feature>
<feature type="transmembrane region" description="Helical" evidence="6">
    <location>
        <begin position="74"/>
        <end position="101"/>
    </location>
</feature>
<dbReference type="EMBL" id="JYIY01000068">
    <property type="protein sequence ID" value="KJL37165.1"/>
    <property type="molecule type" value="Genomic_DNA"/>
</dbReference>
<sequence length="541" mass="53804">MTARAWRIGAPVLLAVVALATALVTAGLSAPGRLVGWLLPLAEVLVRLGVATTIGCLVLAVAGGTVARAAFGRLVAVAAGAAAVFALAAAAATVLTAVSLLDLTPGLDPAFGAEVAGFVTGTSTGRLWLVTTVLAALIAVLLVSVRTVRAVRVLAVLAALAVVPLAALAAGASPRPAAGLALLMLTVSTVGAGIVVGAAVVSASRAPVPLVVALVALAALLGFGAAVGIGAQPVAPPADATPSEVLTGMPLPPAPTIGSLLLGVALDPLWLTVAAAGIAWLVVRRRAAVAGARRSPARLGAGMVAVVLFLWATCGGLAVYADVLLSARLAQLLIVALAVPVLVAWATPPRAARTAGAETSAPLAALAPPRALRSPVVAALLLIAVLWLATATDVLRWTLSHRIGTDLAIGVAAAAGLLFVRAVVVPRTATAARALAIVLVAAAVIALAAVLVSTASLWVADWFGALAPAWGAEPLDDQRRAGVVVAGCGLVPLLALAVMVARTPRPADAASRRLARRERDAELDAYDAALAAARRHPDRDA</sequence>
<feature type="transmembrane region" description="Helical" evidence="6">
    <location>
        <begin position="436"/>
        <end position="460"/>
    </location>
</feature>
<gene>
    <name evidence="7" type="ORF">RR49_01053</name>
</gene>
<keyword evidence="3 6" id="KW-0812">Transmembrane</keyword>
<keyword evidence="2" id="KW-1003">Cell membrane</keyword>
<comment type="caution">
    <text evidence="7">The sequence shown here is derived from an EMBL/GenBank/DDBJ whole genome shotgun (WGS) entry which is preliminary data.</text>
</comment>
<accession>A0A0F0LXY7</accession>
<dbReference type="RefSeq" id="WP_048809194.1">
    <property type="nucleotide sequence ID" value="NZ_JYIY01000068.1"/>
</dbReference>
<feature type="transmembrane region" description="Helical" evidence="6">
    <location>
        <begin position="299"/>
        <end position="321"/>
    </location>
</feature>
<evidence type="ECO:0000256" key="6">
    <source>
        <dbReference type="SAM" id="Phobius"/>
    </source>
</evidence>
<evidence type="ECO:0000256" key="2">
    <source>
        <dbReference type="ARBA" id="ARBA00022475"/>
    </source>
</evidence>
<protein>
    <submittedName>
        <fullName evidence="7">Cytochrome c oxidase caa3 assembly factor (Caa3-CtaG)</fullName>
    </submittedName>
</protein>
<evidence type="ECO:0000256" key="1">
    <source>
        <dbReference type="ARBA" id="ARBA00004651"/>
    </source>
</evidence>
<dbReference type="STRING" id="400772.RR49_01053"/>
<comment type="subcellular location">
    <subcellularLocation>
        <location evidence="1">Cell membrane</location>
        <topology evidence="1">Multi-pass membrane protein</topology>
    </subcellularLocation>
</comment>
<evidence type="ECO:0000313" key="8">
    <source>
        <dbReference type="Proteomes" id="UP000033451"/>
    </source>
</evidence>
<feature type="transmembrane region" description="Helical" evidence="6">
    <location>
        <begin position="45"/>
        <end position="67"/>
    </location>
</feature>
<dbReference type="PATRIC" id="fig|400772.4.peg.1077"/>
<feature type="transmembrane region" description="Helical" evidence="6">
    <location>
        <begin position="407"/>
        <end position="424"/>
    </location>
</feature>
<keyword evidence="8" id="KW-1185">Reference proteome</keyword>
<evidence type="ECO:0000256" key="4">
    <source>
        <dbReference type="ARBA" id="ARBA00022989"/>
    </source>
</evidence>
<name>A0A0F0LXY7_9MICO</name>
<keyword evidence="4 6" id="KW-1133">Transmembrane helix</keyword>
<feature type="transmembrane region" description="Helical" evidence="6">
    <location>
        <begin position="208"/>
        <end position="229"/>
    </location>
</feature>
<dbReference type="Proteomes" id="UP000033451">
    <property type="component" value="Unassembled WGS sequence"/>
</dbReference>
<dbReference type="Pfam" id="PF09678">
    <property type="entry name" value="Caa3_CtaG"/>
    <property type="match status" value="1"/>
</dbReference>
<organism evidence="7 8">
    <name type="scientific">Microbacterium ginsengisoli</name>
    <dbReference type="NCBI Taxonomy" id="400772"/>
    <lineage>
        <taxon>Bacteria</taxon>
        <taxon>Bacillati</taxon>
        <taxon>Actinomycetota</taxon>
        <taxon>Actinomycetes</taxon>
        <taxon>Micrococcales</taxon>
        <taxon>Microbacteriaceae</taxon>
        <taxon>Microbacterium</taxon>
    </lineage>
</organism>
<dbReference type="AlphaFoldDB" id="A0A0F0LXY7"/>
<feature type="transmembrane region" description="Helical" evidence="6">
    <location>
        <begin position="327"/>
        <end position="346"/>
    </location>
</feature>
<dbReference type="GO" id="GO:0005886">
    <property type="term" value="C:plasma membrane"/>
    <property type="evidence" value="ECO:0007669"/>
    <property type="project" value="UniProtKB-SubCell"/>
</dbReference>